<dbReference type="EMBL" id="ML995888">
    <property type="protein sequence ID" value="KAF2765597.1"/>
    <property type="molecule type" value="Genomic_DNA"/>
</dbReference>
<dbReference type="CDD" id="cd04301">
    <property type="entry name" value="NAT_SF"/>
    <property type="match status" value="1"/>
</dbReference>
<reference evidence="2" key="1">
    <citation type="journal article" date="2020" name="Stud. Mycol.">
        <title>101 Dothideomycetes genomes: a test case for predicting lifestyles and emergence of pathogens.</title>
        <authorList>
            <person name="Haridas S."/>
            <person name="Albert R."/>
            <person name="Binder M."/>
            <person name="Bloem J."/>
            <person name="Labutti K."/>
            <person name="Salamov A."/>
            <person name="Andreopoulos B."/>
            <person name="Baker S."/>
            <person name="Barry K."/>
            <person name="Bills G."/>
            <person name="Bluhm B."/>
            <person name="Cannon C."/>
            <person name="Castanera R."/>
            <person name="Culley D."/>
            <person name="Daum C."/>
            <person name="Ezra D."/>
            <person name="Gonzalez J."/>
            <person name="Henrissat B."/>
            <person name="Kuo A."/>
            <person name="Liang C."/>
            <person name="Lipzen A."/>
            <person name="Lutzoni F."/>
            <person name="Magnuson J."/>
            <person name="Mondo S."/>
            <person name="Nolan M."/>
            <person name="Ohm R."/>
            <person name="Pangilinan J."/>
            <person name="Park H.-J."/>
            <person name="Ramirez L."/>
            <person name="Alfaro M."/>
            <person name="Sun H."/>
            <person name="Tritt A."/>
            <person name="Yoshinaga Y."/>
            <person name="Zwiers L.-H."/>
            <person name="Turgeon B."/>
            <person name="Goodwin S."/>
            <person name="Spatafora J."/>
            <person name="Crous P."/>
            <person name="Grigoriev I."/>
        </authorList>
    </citation>
    <scope>NUCLEOTIDE SEQUENCE</scope>
    <source>
        <strain evidence="2">CBS 116005</strain>
    </source>
</reference>
<dbReference type="AlphaFoldDB" id="A0A6G1KYC0"/>
<dbReference type="GO" id="GO:0016747">
    <property type="term" value="F:acyltransferase activity, transferring groups other than amino-acyl groups"/>
    <property type="evidence" value="ECO:0007669"/>
    <property type="project" value="InterPro"/>
</dbReference>
<dbReference type="PROSITE" id="PS51186">
    <property type="entry name" value="GNAT"/>
    <property type="match status" value="1"/>
</dbReference>
<dbReference type="InterPro" id="IPR052523">
    <property type="entry name" value="Trichothecene_AcTrans"/>
</dbReference>
<keyword evidence="2" id="KW-0808">Transferase</keyword>
<dbReference type="InterPro" id="IPR000182">
    <property type="entry name" value="GNAT_dom"/>
</dbReference>
<dbReference type="Pfam" id="PF13508">
    <property type="entry name" value="Acetyltransf_7"/>
    <property type="match status" value="1"/>
</dbReference>
<organism evidence="2 3">
    <name type="scientific">Teratosphaeria nubilosa</name>
    <dbReference type="NCBI Taxonomy" id="161662"/>
    <lineage>
        <taxon>Eukaryota</taxon>
        <taxon>Fungi</taxon>
        <taxon>Dikarya</taxon>
        <taxon>Ascomycota</taxon>
        <taxon>Pezizomycotina</taxon>
        <taxon>Dothideomycetes</taxon>
        <taxon>Dothideomycetidae</taxon>
        <taxon>Mycosphaerellales</taxon>
        <taxon>Teratosphaeriaceae</taxon>
        <taxon>Teratosphaeria</taxon>
    </lineage>
</organism>
<dbReference type="SUPFAM" id="SSF55729">
    <property type="entry name" value="Acyl-CoA N-acyltransferases (Nat)"/>
    <property type="match status" value="1"/>
</dbReference>
<dbReference type="PANTHER" id="PTHR42791:SF14">
    <property type="entry name" value="N-ACETYLTRANSFERASE DOMAIN-CONTAINING PROTEIN"/>
    <property type="match status" value="1"/>
</dbReference>
<keyword evidence="2" id="KW-0012">Acyltransferase</keyword>
<proteinExistence type="predicted"/>
<dbReference type="OrthoDB" id="4738875at2759"/>
<evidence type="ECO:0000259" key="1">
    <source>
        <dbReference type="PROSITE" id="PS51186"/>
    </source>
</evidence>
<dbReference type="PANTHER" id="PTHR42791">
    <property type="entry name" value="GNAT FAMILY ACETYLTRANSFERASE"/>
    <property type="match status" value="1"/>
</dbReference>
<dbReference type="Proteomes" id="UP000799436">
    <property type="component" value="Unassembled WGS sequence"/>
</dbReference>
<name>A0A6G1KYC0_9PEZI</name>
<accession>A0A6G1KYC0</accession>
<feature type="domain" description="N-acetyltransferase" evidence="1">
    <location>
        <begin position="4"/>
        <end position="212"/>
    </location>
</feature>
<dbReference type="Gene3D" id="3.40.630.30">
    <property type="match status" value="1"/>
</dbReference>
<sequence>MSSVQILPAEDADMHRVFECAAKAFARNEPFFDLVYPEHWTKEGVKIGSERMIKIKNSDPNTIFLKAVDPRTGEIMGMAKWNVYGNTNTLPDMSPVTDMGDYWKTPEEKQYAIEAVNTFLEDRHDAIKTRNGNLVSLDILAIDPAYQRRGVGGALVRWGTDKADKLGVEAVVESSIFGKGLYEKNGFRFVKQQDLRGWRTHPVASYAWLIRPKKQ</sequence>
<dbReference type="InterPro" id="IPR016181">
    <property type="entry name" value="Acyl_CoA_acyltransferase"/>
</dbReference>
<evidence type="ECO:0000313" key="3">
    <source>
        <dbReference type="Proteomes" id="UP000799436"/>
    </source>
</evidence>
<keyword evidence="3" id="KW-1185">Reference proteome</keyword>
<gene>
    <name evidence="2" type="ORF">EJ03DRAFT_330836</name>
</gene>
<evidence type="ECO:0000313" key="2">
    <source>
        <dbReference type="EMBL" id="KAF2765597.1"/>
    </source>
</evidence>
<protein>
    <submittedName>
        <fullName evidence="2">Acyl-CoA N-acyltransferase</fullName>
    </submittedName>
</protein>